<protein>
    <submittedName>
        <fullName evidence="6">LPS export ABC transporter ATP-binding protein</fullName>
    </submittedName>
    <submittedName>
        <fullName evidence="5">Lipopolysaccharide export system ATP-binding protein</fullName>
        <ecNumber evidence="5">3.6.3.-</ecNumber>
    </submittedName>
</protein>
<dbReference type="PROSITE" id="PS50893">
    <property type="entry name" value="ABC_TRANSPORTER_2"/>
    <property type="match status" value="1"/>
</dbReference>
<dbReference type="PANTHER" id="PTHR45772">
    <property type="entry name" value="CONSERVED COMPONENT OF ABC TRANSPORTER FOR NATURAL AMINO ACIDS-RELATED"/>
    <property type="match status" value="1"/>
</dbReference>
<reference evidence="6 7" key="1">
    <citation type="submission" date="2019-06" db="EMBL/GenBank/DDBJ databases">
        <title>Genome sequence of Deinococcus radiopugnans ATCC 19172.</title>
        <authorList>
            <person name="Maclea K.S."/>
            <person name="Maynard C.R."/>
        </authorList>
    </citation>
    <scope>NUCLEOTIDE SEQUENCE [LARGE SCALE GENOMIC DNA]</scope>
    <source>
        <strain evidence="6 7">ATCC 19172</strain>
    </source>
</reference>
<evidence type="ECO:0000256" key="3">
    <source>
        <dbReference type="ARBA" id="ARBA00022840"/>
    </source>
</evidence>
<evidence type="ECO:0000313" key="5">
    <source>
        <dbReference type="EMBL" id="MBB6017303.1"/>
    </source>
</evidence>
<keyword evidence="3 6" id="KW-0067">ATP-binding</keyword>
<dbReference type="InterPro" id="IPR027417">
    <property type="entry name" value="P-loop_NTPase"/>
</dbReference>
<comment type="caution">
    <text evidence="6">The sequence shown here is derived from an EMBL/GenBank/DDBJ whole genome shotgun (WGS) entry which is preliminary data.</text>
</comment>
<dbReference type="SUPFAM" id="SSF52540">
    <property type="entry name" value="P-loop containing nucleoside triphosphate hydrolases"/>
    <property type="match status" value="1"/>
</dbReference>
<evidence type="ECO:0000256" key="2">
    <source>
        <dbReference type="ARBA" id="ARBA00022741"/>
    </source>
</evidence>
<dbReference type="InterPro" id="IPR003593">
    <property type="entry name" value="AAA+_ATPase"/>
</dbReference>
<keyword evidence="8" id="KW-1185">Reference proteome</keyword>
<gene>
    <name evidence="6" type="primary">lptB</name>
    <name evidence="6" type="ORF">FHR04_13790</name>
    <name evidence="5" type="ORF">HNQ04_002568</name>
</gene>
<dbReference type="PROSITE" id="PS00211">
    <property type="entry name" value="ABC_TRANSPORTER_1"/>
    <property type="match status" value="1"/>
</dbReference>
<dbReference type="Proteomes" id="UP000313988">
    <property type="component" value="Unassembled WGS sequence"/>
</dbReference>
<dbReference type="InterPro" id="IPR003439">
    <property type="entry name" value="ABC_transporter-like_ATP-bd"/>
</dbReference>
<organism evidence="6 7">
    <name type="scientific">Deinococcus radiopugnans ATCC 19172</name>
    <dbReference type="NCBI Taxonomy" id="585398"/>
    <lineage>
        <taxon>Bacteria</taxon>
        <taxon>Thermotogati</taxon>
        <taxon>Deinococcota</taxon>
        <taxon>Deinococci</taxon>
        <taxon>Deinococcales</taxon>
        <taxon>Deinococcaceae</taxon>
        <taxon>Deinococcus</taxon>
    </lineage>
</organism>
<dbReference type="EC" id="3.6.3.-" evidence="5"/>
<evidence type="ECO:0000259" key="4">
    <source>
        <dbReference type="PROSITE" id="PS50893"/>
    </source>
</evidence>
<dbReference type="AlphaFoldDB" id="A0A5C4Y3R8"/>
<keyword evidence="2" id="KW-0547">Nucleotide-binding</keyword>
<proteinExistence type="predicted"/>
<dbReference type="OrthoDB" id="9805514at2"/>
<feature type="domain" description="ABC transporter" evidence="4">
    <location>
        <begin position="61"/>
        <end position="294"/>
    </location>
</feature>
<dbReference type="InterPro" id="IPR017871">
    <property type="entry name" value="ABC_transporter-like_CS"/>
</dbReference>
<evidence type="ECO:0000313" key="8">
    <source>
        <dbReference type="Proteomes" id="UP000629870"/>
    </source>
</evidence>
<dbReference type="InterPro" id="IPR051120">
    <property type="entry name" value="ABC_AA/LPS_Transport"/>
</dbReference>
<dbReference type="NCBIfam" id="TIGR04406">
    <property type="entry name" value="LPS_export_lptB"/>
    <property type="match status" value="1"/>
</dbReference>
<dbReference type="EMBL" id="JACHEW010000013">
    <property type="protein sequence ID" value="MBB6017303.1"/>
    <property type="molecule type" value="Genomic_DNA"/>
</dbReference>
<name>A0A5C4Y3R8_9DEIO</name>
<dbReference type="InterPro" id="IPR030921">
    <property type="entry name" value="LPS_export_LptB"/>
</dbReference>
<dbReference type="GO" id="GO:0055085">
    <property type="term" value="P:transmembrane transport"/>
    <property type="evidence" value="ECO:0007669"/>
    <property type="project" value="InterPro"/>
</dbReference>
<dbReference type="GO" id="GO:0005524">
    <property type="term" value="F:ATP binding"/>
    <property type="evidence" value="ECO:0007669"/>
    <property type="project" value="UniProtKB-KW"/>
</dbReference>
<evidence type="ECO:0000313" key="6">
    <source>
        <dbReference type="EMBL" id="TNM70065.1"/>
    </source>
</evidence>
<sequence>MDLEGRWAGAGRAAANPPSLTAFKPAAWYAARVTAPAPHTPSSPATTPVSAEAQLQVRPDLVARGLSKAYGRRAVVRDVDFTVRPGEIVALFGPNGAGKTTTFYMLVGFIRPGGGTITLGDRDVTRLPMHERARMGLGYLPQEPSAFRKLSARDNLLAILEYQNLSKAEQLERADALLAEFGLSHLADSFAYQLSGGERRRLELARALTTDPDYLLLDEPFTGVDPKSIREIQRLIRELRDRRGIGVFITDHNVRETIALTDRVYLMFDGQVKFEGTPQEFARDTHARNDYLGDDFEL</sequence>
<accession>A0A5C4Y3R8</accession>
<dbReference type="CDD" id="cd03218">
    <property type="entry name" value="ABC_YhbG"/>
    <property type="match status" value="1"/>
</dbReference>
<dbReference type="Proteomes" id="UP000629870">
    <property type="component" value="Unassembled WGS sequence"/>
</dbReference>
<keyword evidence="5" id="KW-0378">Hydrolase</keyword>
<dbReference type="SMART" id="SM00382">
    <property type="entry name" value="AAA"/>
    <property type="match status" value="1"/>
</dbReference>
<reference evidence="5 8" key="2">
    <citation type="submission" date="2020-08" db="EMBL/GenBank/DDBJ databases">
        <title>Genomic Encyclopedia of Type Strains, Phase IV (KMG-IV): sequencing the most valuable type-strain genomes for metagenomic binning, comparative biology and taxonomic classification.</title>
        <authorList>
            <person name="Goeker M."/>
        </authorList>
    </citation>
    <scope>NUCLEOTIDE SEQUENCE [LARGE SCALE GENOMIC DNA]</scope>
    <source>
        <strain evidence="5 8">DSM 12027</strain>
    </source>
</reference>
<dbReference type="PANTHER" id="PTHR45772:SF10">
    <property type="entry name" value="LIPOPOLYSACCHARIDE EXPORT SYSTEM ATP-BINDING PROTEIN LPTB"/>
    <property type="match status" value="1"/>
</dbReference>
<dbReference type="GO" id="GO:0016887">
    <property type="term" value="F:ATP hydrolysis activity"/>
    <property type="evidence" value="ECO:0007669"/>
    <property type="project" value="InterPro"/>
</dbReference>
<keyword evidence="1" id="KW-0813">Transport</keyword>
<evidence type="ECO:0000256" key="1">
    <source>
        <dbReference type="ARBA" id="ARBA00022448"/>
    </source>
</evidence>
<dbReference type="Pfam" id="PF00005">
    <property type="entry name" value="ABC_tran"/>
    <property type="match status" value="1"/>
</dbReference>
<dbReference type="EMBL" id="VDMO01000015">
    <property type="protein sequence ID" value="TNM70065.1"/>
    <property type="molecule type" value="Genomic_DNA"/>
</dbReference>
<dbReference type="GO" id="GO:0043190">
    <property type="term" value="C:ATP-binding cassette (ABC) transporter complex"/>
    <property type="evidence" value="ECO:0007669"/>
    <property type="project" value="InterPro"/>
</dbReference>
<dbReference type="Gene3D" id="3.40.50.300">
    <property type="entry name" value="P-loop containing nucleotide triphosphate hydrolases"/>
    <property type="match status" value="1"/>
</dbReference>
<evidence type="ECO:0000313" key="7">
    <source>
        <dbReference type="Proteomes" id="UP000313988"/>
    </source>
</evidence>